<sequence>MTGDCKTTRRSVAVAALICLGLAGAAHAQEGFVGEIRSFGNNFCPRGWTDAAGQLLAISQNDALFSLYGTTYGGDGRTTFGLPDLRGRTNIGTGAGPGLTPAAWGQRAGSEQITLLQTQLPGHSHQMMANDVQGATGDPEDGVLAQPHLSNSQGNLYTPSAPNSAMRQNAIQPEGSSMPHDNMAPFLAITWCVALVGIYPSRN</sequence>
<keyword evidence="1" id="KW-0732">Signal</keyword>
<dbReference type="RefSeq" id="WP_209358543.1">
    <property type="nucleotide sequence ID" value="NZ_JAGISH010000001.1"/>
</dbReference>
<feature type="signal peptide" evidence="1">
    <location>
        <begin position="1"/>
        <end position="28"/>
    </location>
</feature>
<feature type="domain" description="Phage tail collar" evidence="2">
    <location>
        <begin position="34"/>
        <end position="89"/>
    </location>
</feature>
<keyword evidence="4" id="KW-1185">Reference proteome</keyword>
<evidence type="ECO:0000313" key="4">
    <source>
        <dbReference type="Proteomes" id="UP000675940"/>
    </source>
</evidence>
<proteinExistence type="predicted"/>
<name>A0A940MG86_9RHOB</name>
<accession>A0A940MG86</accession>
<dbReference type="InterPro" id="IPR037053">
    <property type="entry name" value="Phage_tail_collar_dom_sf"/>
</dbReference>
<dbReference type="InterPro" id="IPR011083">
    <property type="entry name" value="Phage_tail_collar_dom"/>
</dbReference>
<dbReference type="Gene3D" id="3.90.1340.10">
    <property type="entry name" value="Phage tail collar domain"/>
    <property type="match status" value="1"/>
</dbReference>
<comment type="caution">
    <text evidence="3">The sequence shown here is derived from an EMBL/GenBank/DDBJ whole genome shotgun (WGS) entry which is preliminary data.</text>
</comment>
<protein>
    <submittedName>
        <fullName evidence="3">Phage tail protein</fullName>
    </submittedName>
</protein>
<evidence type="ECO:0000259" key="2">
    <source>
        <dbReference type="Pfam" id="PF07484"/>
    </source>
</evidence>
<evidence type="ECO:0000256" key="1">
    <source>
        <dbReference type="SAM" id="SignalP"/>
    </source>
</evidence>
<dbReference type="Proteomes" id="UP000675940">
    <property type="component" value="Unassembled WGS sequence"/>
</dbReference>
<dbReference type="SUPFAM" id="SSF88874">
    <property type="entry name" value="Receptor-binding domain of short tail fibre protein gp12"/>
    <property type="match status" value="1"/>
</dbReference>
<gene>
    <name evidence="3" type="ORF">J5474_01250</name>
</gene>
<dbReference type="EMBL" id="JAGISH010000001">
    <property type="protein sequence ID" value="MBP0481120.1"/>
    <property type="molecule type" value="Genomic_DNA"/>
</dbReference>
<reference evidence="3" key="1">
    <citation type="submission" date="2021-03" db="EMBL/GenBank/DDBJ databases">
        <title>Sagittula salina sp. nov. strain M10.9X isolated from the marine waste.</title>
        <authorList>
            <person name="Satari L."/>
            <person name="Molina-Menor E."/>
            <person name="Vidal-Verdu A."/>
            <person name="Pascual J."/>
            <person name="Pereto J."/>
            <person name="Porcar M."/>
        </authorList>
    </citation>
    <scope>NUCLEOTIDE SEQUENCE</scope>
    <source>
        <strain evidence="3">M10.9X</strain>
    </source>
</reference>
<organism evidence="3 4">
    <name type="scientific">Sagittula salina</name>
    <dbReference type="NCBI Taxonomy" id="2820268"/>
    <lineage>
        <taxon>Bacteria</taxon>
        <taxon>Pseudomonadati</taxon>
        <taxon>Pseudomonadota</taxon>
        <taxon>Alphaproteobacteria</taxon>
        <taxon>Rhodobacterales</taxon>
        <taxon>Roseobacteraceae</taxon>
        <taxon>Sagittula</taxon>
    </lineage>
</organism>
<dbReference type="Pfam" id="PF07484">
    <property type="entry name" value="Collar"/>
    <property type="match status" value="1"/>
</dbReference>
<feature type="chain" id="PRO_5036921836" evidence="1">
    <location>
        <begin position="29"/>
        <end position="203"/>
    </location>
</feature>
<dbReference type="AlphaFoldDB" id="A0A940MG86"/>
<evidence type="ECO:0000313" key="3">
    <source>
        <dbReference type="EMBL" id="MBP0481120.1"/>
    </source>
</evidence>